<protein>
    <submittedName>
        <fullName evidence="2">2474_t:CDS:1</fullName>
    </submittedName>
</protein>
<feature type="non-terminal residue" evidence="2">
    <location>
        <position position="379"/>
    </location>
</feature>
<keyword evidence="3" id="KW-1185">Reference proteome</keyword>
<dbReference type="Proteomes" id="UP000789396">
    <property type="component" value="Unassembled WGS sequence"/>
</dbReference>
<reference evidence="2" key="1">
    <citation type="submission" date="2021-06" db="EMBL/GenBank/DDBJ databases">
        <authorList>
            <person name="Kallberg Y."/>
            <person name="Tangrot J."/>
            <person name="Rosling A."/>
        </authorList>
    </citation>
    <scope>NUCLEOTIDE SEQUENCE</scope>
    <source>
        <strain evidence="2">IN212</strain>
    </source>
</reference>
<evidence type="ECO:0000313" key="2">
    <source>
        <dbReference type="EMBL" id="CAG8568436.1"/>
    </source>
</evidence>
<sequence>MNNAKISNETASTPANQVQPISTRFTPNIEAIQNALNFLMDTYEAEGVAILKQYGIKNTQDPKEQAVLLGIASTIMPTLLTKYSDLLAVDSTGHHQKEFDERKVIILDAEKLQNAIGIMNYFKKDMLIYYQERYTKSLHANLEKIRTSMHVDAEEIKRLHAAAELDDDDVQYAAAELDDDELDDNDVQHAAAELDDNDVSKESSRLSESREIKTPETNDDYFIKQHEKLLCVTRKNGKFACPCSFNIIRGHDCQDIAAVCFFINELEARKSVPESTSNTSLESYIHQKNVNSHSKDELKLPQKRGPKNKRKSRLVPGESIQLRDTTLYEPYHKVQIVEIIGDGEVIVDVTLENGDKDQRIIQLANIIRYDDEQLKKKSK</sequence>
<name>A0A9N9FZH6_9GLOM</name>
<feature type="compositionally biased region" description="Polar residues" evidence="1">
    <location>
        <begin position="273"/>
        <end position="292"/>
    </location>
</feature>
<dbReference type="AlphaFoldDB" id="A0A9N9FZH6"/>
<organism evidence="2 3">
    <name type="scientific">Racocetra fulgida</name>
    <dbReference type="NCBI Taxonomy" id="60492"/>
    <lineage>
        <taxon>Eukaryota</taxon>
        <taxon>Fungi</taxon>
        <taxon>Fungi incertae sedis</taxon>
        <taxon>Mucoromycota</taxon>
        <taxon>Glomeromycotina</taxon>
        <taxon>Glomeromycetes</taxon>
        <taxon>Diversisporales</taxon>
        <taxon>Gigasporaceae</taxon>
        <taxon>Racocetra</taxon>
    </lineage>
</organism>
<accession>A0A9N9FZH6</accession>
<comment type="caution">
    <text evidence="2">The sequence shown here is derived from an EMBL/GenBank/DDBJ whole genome shotgun (WGS) entry which is preliminary data.</text>
</comment>
<evidence type="ECO:0000256" key="1">
    <source>
        <dbReference type="SAM" id="MobiDB-lite"/>
    </source>
</evidence>
<evidence type="ECO:0000313" key="3">
    <source>
        <dbReference type="Proteomes" id="UP000789396"/>
    </source>
</evidence>
<dbReference type="OrthoDB" id="2441417at2759"/>
<dbReference type="EMBL" id="CAJVPZ010006002">
    <property type="protein sequence ID" value="CAG8568436.1"/>
    <property type="molecule type" value="Genomic_DNA"/>
</dbReference>
<proteinExistence type="predicted"/>
<gene>
    <name evidence="2" type="ORF">RFULGI_LOCUS5356</name>
</gene>
<feature type="compositionally biased region" description="Basic residues" evidence="1">
    <location>
        <begin position="301"/>
        <end position="313"/>
    </location>
</feature>
<feature type="region of interest" description="Disordered" evidence="1">
    <location>
        <begin position="272"/>
        <end position="315"/>
    </location>
</feature>